<organism evidence="5 6">
    <name type="scientific">Clostridium tetanomorphum</name>
    <dbReference type="NCBI Taxonomy" id="1553"/>
    <lineage>
        <taxon>Bacteria</taxon>
        <taxon>Bacillati</taxon>
        <taxon>Bacillota</taxon>
        <taxon>Clostridia</taxon>
        <taxon>Eubacteriales</taxon>
        <taxon>Clostridiaceae</taxon>
        <taxon>Clostridium</taxon>
    </lineage>
</organism>
<feature type="domain" description="SbsA Ig-like" evidence="4">
    <location>
        <begin position="795"/>
        <end position="880"/>
    </location>
</feature>
<dbReference type="Pfam" id="PF04122">
    <property type="entry name" value="CW_binding_2"/>
    <property type="match status" value="3"/>
</dbReference>
<evidence type="ECO:0000259" key="4">
    <source>
        <dbReference type="Pfam" id="PF13205"/>
    </source>
</evidence>
<dbReference type="InterPro" id="IPR007253">
    <property type="entry name" value="Cell_wall-bd_2"/>
</dbReference>
<dbReference type="PANTHER" id="PTHR30032:SF8">
    <property type="entry name" value="GERMINATION-SPECIFIC N-ACETYLMURAMOYL-L-ALANINE AMIDASE"/>
    <property type="match status" value="1"/>
</dbReference>
<evidence type="ECO:0000256" key="1">
    <source>
        <dbReference type="ARBA" id="ARBA00022729"/>
    </source>
</evidence>
<dbReference type="InterPro" id="IPR014755">
    <property type="entry name" value="Cu-Rt/internalin_Ig-like"/>
</dbReference>
<name>A0A923J0T1_CLOTT</name>
<proteinExistence type="predicted"/>
<keyword evidence="6" id="KW-1185">Reference proteome</keyword>
<evidence type="ECO:0000256" key="2">
    <source>
        <dbReference type="SAM" id="MobiDB-lite"/>
    </source>
</evidence>
<accession>A0A923J0T1</accession>
<evidence type="ECO:0000313" key="6">
    <source>
        <dbReference type="Proteomes" id="UP000563151"/>
    </source>
</evidence>
<feature type="chain" id="PRO_5036949992" evidence="3">
    <location>
        <begin position="31"/>
        <end position="1317"/>
    </location>
</feature>
<dbReference type="InterPro" id="IPR051922">
    <property type="entry name" value="Bact_Sporulation_Assoc"/>
</dbReference>
<sequence length="1317" mass="143071">MSKRSHKALASATVMSLILTSTLTATNVQAAAEVTRMPGADRFATAQEVATQAFGKAENVVLVNGLGYADAVSATPFAKAINAPILLTDASNKPSADLLATLTKLEAKNIYIVGGTGVVTEAMQSELAKTYKVERIAGDAKDGRYGTNAAVAKKVLESTKATNAVLVSAEGYADALSVASIAATKGMPVLFGNRNEVPEVVKNIAKDLKVMAVGGDVVLPESVLSQVKAERIAKGADRFETNLKVLGHFKADLKFDNIYVAAGGDDNKSKFADALVASAAAAKNGAPVVLNGLGANSTRVSEANKFIKDNMGDSTKVTIVGGEASVSKAIEDELRGKKDSDGKAEVSSIEALNLNQVKIVFAGKVDSDSAEDVSNYEVDGNQLTKYDKDKSYRDTDAIAVLQDDDRTVILTLAKSQEQQDETTVKVRKGVLSEDKVKTVKEYEKDVTFKDLVNPTVKKVEVRGNSKLIVEFSEAVFVKDAIDEHDAADKLADELEINGQTVKSVGADYDLSKAKDTLIFEKGAYVNKVEYYFASSLDTGTNKLKVPDGEKGEILCDAAGFKVQEVTKEFKVDDVTSKPRVKKITGGTDGKIYIDFDRAMDAETAVEKSNYKLNDHTLPSDAKIELKKDDTQVKITGVGGDIKTGSNTVEISDNVRDAYGNKVAEDTRENFKAEKDDTKPKVASITSIDAETIRVRFTEDVRYTHATNTKNYELKDSSGTDISSDIKEVKAANGTDDDTDVYDIKLKDEKNLSSKKYTLKIKNIADTSDNIMDDYEGQLNGEDDVAPKVDGARRDGKKIVIQFSEEMDSSSVKKAANYRYIDKENKVKELPSKTDIKLASDSKTVTIEFKDSYEAEDQIKGIIVKSDVKDLAGNNMEADYQDRNMNSDLAIKVLDSSIKMSEPSSDVEVEMQFTAAVKKPVKNKFLFYKDGNSSDYVIADTVRPSGDKLIFKFKDGEDNNKFVKEAGADLKIRFDKDAAENEAGQSIQANDVKLYDNLIKPELDIDEKNGYVDNWGFDETNNTVTIKFDTQLDPTMVGAYTDDFNFISDKNSKLEVKSVKIVNGTYLVYTMESSTPVKGSDKITVTAIKDKVTIRTKKDRAGNTQPYEPSSKDTNGRKVNRKNFNVEENTEYAKKLADAKAAVSKAESSRKQADVDAARELVKGLKDSDREDLTKRLDSIKVISNGFTVETKAGAVVGTTIVMVKDVDAAKYDVFVDGQEARLVDGTFVVTINKTLTTAEAEKLVQLKEKSTTPVENFTVETKPGAVVGTTIVMVKGVDASKTVTVDGEATRNVNGTFVVTINKTLTADEAKALVVIK</sequence>
<dbReference type="Gene3D" id="2.60.40.1220">
    <property type="match status" value="4"/>
</dbReference>
<dbReference type="Pfam" id="PF13205">
    <property type="entry name" value="Big_5"/>
    <property type="match status" value="1"/>
</dbReference>
<dbReference type="EMBL" id="JAAZWO010000004">
    <property type="protein sequence ID" value="MBC2397045.1"/>
    <property type="molecule type" value="Genomic_DNA"/>
</dbReference>
<dbReference type="Proteomes" id="UP000563151">
    <property type="component" value="Unassembled WGS sequence"/>
</dbReference>
<feature type="region of interest" description="Disordered" evidence="2">
    <location>
        <begin position="1095"/>
        <end position="1124"/>
    </location>
</feature>
<comment type="caution">
    <text evidence="5">The sequence shown here is derived from an EMBL/GenBank/DDBJ whole genome shotgun (WGS) entry which is preliminary data.</text>
</comment>
<dbReference type="Gene3D" id="3.40.50.12090">
    <property type="match status" value="2"/>
</dbReference>
<protein>
    <submittedName>
        <fullName evidence="5">Cell wall-binding repeat-containing protein</fullName>
    </submittedName>
</protein>
<dbReference type="RefSeq" id="WP_051593234.1">
    <property type="nucleotide sequence ID" value="NZ_JAAZWO010000004.1"/>
</dbReference>
<gene>
    <name evidence="5" type="ORF">HGG79_04510</name>
</gene>
<evidence type="ECO:0000313" key="5">
    <source>
        <dbReference type="EMBL" id="MBC2397045.1"/>
    </source>
</evidence>
<dbReference type="InterPro" id="IPR032812">
    <property type="entry name" value="SbsA_Ig"/>
</dbReference>
<dbReference type="PANTHER" id="PTHR30032">
    <property type="entry name" value="N-ACETYLMURAMOYL-L-ALANINE AMIDASE-RELATED"/>
    <property type="match status" value="1"/>
</dbReference>
<keyword evidence="1 3" id="KW-0732">Signal</keyword>
<reference evidence="5 6" key="1">
    <citation type="submission" date="2020-04" db="EMBL/GenBank/DDBJ databases">
        <title>Genomic insights into acetone-butanol-ethanol (ABE) fermentation by sequencing solventogenic clostridia strains.</title>
        <authorList>
            <person name="Brown S."/>
        </authorList>
    </citation>
    <scope>NUCLEOTIDE SEQUENCE [LARGE SCALE GENOMIC DNA]</scope>
    <source>
        <strain evidence="5 6">DJ011</strain>
    </source>
</reference>
<evidence type="ECO:0000256" key="3">
    <source>
        <dbReference type="SAM" id="SignalP"/>
    </source>
</evidence>
<feature type="signal peptide" evidence="3">
    <location>
        <begin position="1"/>
        <end position="30"/>
    </location>
</feature>